<dbReference type="InterPro" id="IPR002053">
    <property type="entry name" value="Glyco_hydro_25"/>
</dbReference>
<sequence length="188" mass="21919">MFDFPLGADVSFYQRKVDMRGAMQDGVEFIGIRWGQRDGRGGYTDFRARENWEAAKEAGVLRLMYWVWDQRAGHTASAHMGGIRRFSRTYDGELPPWADLELLPLDWDEFHDWLIMLESWASVKPDIYTGSWAMEKYAPLPLWLKDYNFCLTGYNDIGPSVYGPLKDLNPNVVCWQQTSSWFVNWVNT</sequence>
<dbReference type="Pfam" id="PF01183">
    <property type="entry name" value="Glyco_hydro_25"/>
    <property type="match status" value="1"/>
</dbReference>
<comment type="similarity">
    <text evidence="1">Belongs to the glycosyl hydrolase 25 family.</text>
</comment>
<dbReference type="InterPro" id="IPR017853">
    <property type="entry name" value="GH"/>
</dbReference>
<dbReference type="SUPFAM" id="SSF51445">
    <property type="entry name" value="(Trans)glycosidases"/>
    <property type="match status" value="1"/>
</dbReference>
<dbReference type="EMBL" id="LAZR01027519">
    <property type="protein sequence ID" value="KKL65468.1"/>
    <property type="molecule type" value="Genomic_DNA"/>
</dbReference>
<dbReference type="Gene3D" id="3.20.20.80">
    <property type="entry name" value="Glycosidases"/>
    <property type="match status" value="1"/>
</dbReference>
<dbReference type="GO" id="GO:0003796">
    <property type="term" value="F:lysozyme activity"/>
    <property type="evidence" value="ECO:0007669"/>
    <property type="project" value="InterPro"/>
</dbReference>
<evidence type="ECO:0008006" key="3">
    <source>
        <dbReference type="Google" id="ProtNLM"/>
    </source>
</evidence>
<evidence type="ECO:0000313" key="2">
    <source>
        <dbReference type="EMBL" id="KKL65468.1"/>
    </source>
</evidence>
<evidence type="ECO:0000256" key="1">
    <source>
        <dbReference type="ARBA" id="ARBA00010646"/>
    </source>
</evidence>
<dbReference type="GO" id="GO:0016998">
    <property type="term" value="P:cell wall macromolecule catabolic process"/>
    <property type="evidence" value="ECO:0007669"/>
    <property type="project" value="InterPro"/>
</dbReference>
<protein>
    <recommendedName>
        <fullName evidence="3">Glycoside hydrolase family 42 N-terminal domain-containing protein</fullName>
    </recommendedName>
</protein>
<name>A0A0F9DUF5_9ZZZZ</name>
<comment type="caution">
    <text evidence="2">The sequence shown here is derived from an EMBL/GenBank/DDBJ whole genome shotgun (WGS) entry which is preliminary data.</text>
</comment>
<proteinExistence type="inferred from homology"/>
<reference evidence="2" key="1">
    <citation type="journal article" date="2015" name="Nature">
        <title>Complex archaea that bridge the gap between prokaryotes and eukaryotes.</title>
        <authorList>
            <person name="Spang A."/>
            <person name="Saw J.H."/>
            <person name="Jorgensen S.L."/>
            <person name="Zaremba-Niedzwiedzka K."/>
            <person name="Martijn J."/>
            <person name="Lind A.E."/>
            <person name="van Eijk R."/>
            <person name="Schleper C."/>
            <person name="Guy L."/>
            <person name="Ettema T.J."/>
        </authorList>
    </citation>
    <scope>NUCLEOTIDE SEQUENCE</scope>
</reference>
<dbReference type="AlphaFoldDB" id="A0A0F9DUF5"/>
<gene>
    <name evidence="2" type="ORF">LCGC14_2154680</name>
</gene>
<organism evidence="2">
    <name type="scientific">marine sediment metagenome</name>
    <dbReference type="NCBI Taxonomy" id="412755"/>
    <lineage>
        <taxon>unclassified sequences</taxon>
        <taxon>metagenomes</taxon>
        <taxon>ecological metagenomes</taxon>
    </lineage>
</organism>
<accession>A0A0F9DUF5</accession>
<dbReference type="GO" id="GO:0009253">
    <property type="term" value="P:peptidoglycan catabolic process"/>
    <property type="evidence" value="ECO:0007669"/>
    <property type="project" value="InterPro"/>
</dbReference>